<dbReference type="EMBL" id="CAUYUJ010020671">
    <property type="protein sequence ID" value="CAK0899813.1"/>
    <property type="molecule type" value="Genomic_DNA"/>
</dbReference>
<dbReference type="SUPFAM" id="SSF56235">
    <property type="entry name" value="N-terminal nucleophile aminohydrolases (Ntn hydrolases)"/>
    <property type="match status" value="1"/>
</dbReference>
<feature type="compositionally biased region" description="Low complexity" evidence="9">
    <location>
        <begin position="84"/>
        <end position="101"/>
    </location>
</feature>
<keyword evidence="4" id="KW-0963">Cytoplasm</keyword>
<dbReference type="InterPro" id="IPR023333">
    <property type="entry name" value="Proteasome_suB-type"/>
</dbReference>
<dbReference type="InterPro" id="IPR001353">
    <property type="entry name" value="Proteasome_sua/b"/>
</dbReference>
<keyword evidence="8" id="KW-0647">Proteasome</keyword>
<sequence>MAQRDAFDSVVITGRGFMMQIVQTMTCPNRVPQEFSVEGRPSGGGAQAKKLLHQAAALANDPALKRMLRTAATSAGQLVPMATEAQGAAQQPAAAAPAEPTAAEKELKETAVASGRCQSYGFTVEHGARKYATQRARRRGRWAAVETRVLKESEIVARGMAPSMARHVEPGCPYRDDDVMAPEQAVQTGTTIMAVEFDGGVVLAADSRTSTGQYVANRSSRKVSKVHDRIFLCRSGSAADTQALTGYVQHYLGMHAIELGKLPKVKSCANLFKMLAYNNKDRLMAGLIIAGWDEHNGGQVFSIPLGGTLLASPVATGGSGSMYISGLVDKLYREGMSKAECLDFCRTCVSHAMALDGSSGGMIRTVVVSKDGVEEGVLEGNKLPYGP</sequence>
<feature type="region of interest" description="Disordered" evidence="9">
    <location>
        <begin position="84"/>
        <end position="109"/>
    </location>
</feature>
<dbReference type="PANTHER" id="PTHR32194:SF0">
    <property type="entry name" value="ATP-DEPENDENT PROTEASE SUBUNIT HSLV"/>
    <property type="match status" value="1"/>
</dbReference>
<dbReference type="Pfam" id="PF00227">
    <property type="entry name" value="Proteasome"/>
    <property type="match status" value="1"/>
</dbReference>
<evidence type="ECO:0000256" key="4">
    <source>
        <dbReference type="ARBA" id="ARBA00022490"/>
    </source>
</evidence>
<evidence type="ECO:0000313" key="11">
    <source>
        <dbReference type="Proteomes" id="UP001189429"/>
    </source>
</evidence>
<accession>A0ABN9XJ55</accession>
<dbReference type="PANTHER" id="PTHR32194">
    <property type="entry name" value="METALLOPROTEASE TLDD"/>
    <property type="match status" value="1"/>
</dbReference>
<organism evidence="10 11">
    <name type="scientific">Prorocentrum cordatum</name>
    <dbReference type="NCBI Taxonomy" id="2364126"/>
    <lineage>
        <taxon>Eukaryota</taxon>
        <taxon>Sar</taxon>
        <taxon>Alveolata</taxon>
        <taxon>Dinophyceae</taxon>
        <taxon>Prorocentrales</taxon>
        <taxon>Prorocentraceae</taxon>
        <taxon>Prorocentrum</taxon>
    </lineage>
</organism>
<dbReference type="PRINTS" id="PR00141">
    <property type="entry name" value="PROTEASOME"/>
</dbReference>
<keyword evidence="5" id="KW-0645">Protease</keyword>
<dbReference type="PROSITE" id="PS51476">
    <property type="entry name" value="PROTEASOME_BETA_2"/>
    <property type="match status" value="1"/>
</dbReference>
<evidence type="ECO:0000256" key="3">
    <source>
        <dbReference type="ARBA" id="ARBA00012039"/>
    </source>
</evidence>
<evidence type="ECO:0000256" key="2">
    <source>
        <dbReference type="ARBA" id="ARBA00004123"/>
    </source>
</evidence>
<dbReference type="InterPro" id="IPR000243">
    <property type="entry name" value="Pept_T1A_subB"/>
</dbReference>
<dbReference type="InterPro" id="IPR029055">
    <property type="entry name" value="Ntn_hydrolases_N"/>
</dbReference>
<dbReference type="InterPro" id="IPR016050">
    <property type="entry name" value="Proteasome_bsu_CS"/>
</dbReference>
<protein>
    <recommendedName>
        <fullName evidence="3">proteasome endopeptidase complex</fullName>
        <ecNumber evidence="3">3.4.25.1</ecNumber>
    </recommendedName>
</protein>
<dbReference type="EC" id="3.4.25.1" evidence="3"/>
<proteinExistence type="predicted"/>
<keyword evidence="6" id="KW-0888">Threonine protease</keyword>
<dbReference type="PROSITE" id="PS00854">
    <property type="entry name" value="PROTEASOME_BETA_1"/>
    <property type="match status" value="1"/>
</dbReference>
<keyword evidence="11" id="KW-1185">Reference proteome</keyword>
<evidence type="ECO:0000256" key="9">
    <source>
        <dbReference type="SAM" id="MobiDB-lite"/>
    </source>
</evidence>
<keyword evidence="7" id="KW-0378">Hydrolase</keyword>
<evidence type="ECO:0000256" key="5">
    <source>
        <dbReference type="ARBA" id="ARBA00022670"/>
    </source>
</evidence>
<reference evidence="10" key="1">
    <citation type="submission" date="2023-10" db="EMBL/GenBank/DDBJ databases">
        <authorList>
            <person name="Chen Y."/>
            <person name="Shah S."/>
            <person name="Dougan E. K."/>
            <person name="Thang M."/>
            <person name="Chan C."/>
        </authorList>
    </citation>
    <scope>NUCLEOTIDE SEQUENCE [LARGE SCALE GENOMIC DNA]</scope>
</reference>
<evidence type="ECO:0000313" key="10">
    <source>
        <dbReference type="EMBL" id="CAK0899813.1"/>
    </source>
</evidence>
<evidence type="ECO:0000256" key="1">
    <source>
        <dbReference type="ARBA" id="ARBA00001198"/>
    </source>
</evidence>
<dbReference type="CDD" id="cd03762">
    <property type="entry name" value="proteasome_beta_type_6"/>
    <property type="match status" value="1"/>
</dbReference>
<gene>
    <name evidence="10" type="ORF">PCOR1329_LOCUS77248</name>
</gene>
<name>A0ABN9XJ55_9DINO</name>
<comment type="catalytic activity">
    <reaction evidence="1">
        <text>Cleavage of peptide bonds with very broad specificity.</text>
        <dbReference type="EC" id="3.4.25.1"/>
    </reaction>
</comment>
<evidence type="ECO:0000256" key="7">
    <source>
        <dbReference type="ARBA" id="ARBA00022801"/>
    </source>
</evidence>
<dbReference type="Proteomes" id="UP001189429">
    <property type="component" value="Unassembled WGS sequence"/>
</dbReference>
<comment type="subcellular location">
    <subcellularLocation>
        <location evidence="2">Nucleus</location>
    </subcellularLocation>
</comment>
<comment type="caution">
    <text evidence="10">The sequence shown here is derived from an EMBL/GenBank/DDBJ whole genome shotgun (WGS) entry which is preliminary data.</text>
</comment>
<dbReference type="Gene3D" id="3.60.20.10">
    <property type="entry name" value="Glutamine Phosphoribosylpyrophosphate, subunit 1, domain 1"/>
    <property type="match status" value="1"/>
</dbReference>
<evidence type="ECO:0000256" key="6">
    <source>
        <dbReference type="ARBA" id="ARBA00022698"/>
    </source>
</evidence>
<evidence type="ECO:0000256" key="8">
    <source>
        <dbReference type="ARBA" id="ARBA00022942"/>
    </source>
</evidence>